<sequence>MSADRLPQWWTGTPDNIAALLSAAAAFWQDTNKSRSPAVGHQREGGSQ</sequence>
<proteinExistence type="predicted"/>
<evidence type="ECO:0000313" key="1">
    <source>
        <dbReference type="EMBL" id="QSB06642.1"/>
    </source>
</evidence>
<keyword evidence="2" id="KW-1185">Reference proteome</keyword>
<evidence type="ECO:0000313" key="2">
    <source>
        <dbReference type="Proteomes" id="UP000662939"/>
    </source>
</evidence>
<dbReference type="Proteomes" id="UP000662939">
    <property type="component" value="Chromosome"/>
</dbReference>
<dbReference type="AlphaFoldDB" id="A0A895XSJ7"/>
<protein>
    <submittedName>
        <fullName evidence="1">Uncharacterized protein</fullName>
    </submittedName>
</protein>
<name>A0A895XSJ7_9ACTN</name>
<dbReference type="KEGG" id="nav:JQS30_07035"/>
<gene>
    <name evidence="1" type="ORF">JQS30_07035</name>
</gene>
<organism evidence="1 2">
    <name type="scientific">Natronoglycomyces albus</name>
    <dbReference type="NCBI Taxonomy" id="2811108"/>
    <lineage>
        <taxon>Bacteria</taxon>
        <taxon>Bacillati</taxon>
        <taxon>Actinomycetota</taxon>
        <taxon>Actinomycetes</taxon>
        <taxon>Glycomycetales</taxon>
        <taxon>Glycomycetaceae</taxon>
        <taxon>Natronoglycomyces</taxon>
    </lineage>
</organism>
<dbReference type="EMBL" id="CP070496">
    <property type="protein sequence ID" value="QSB06642.1"/>
    <property type="molecule type" value="Genomic_DNA"/>
</dbReference>
<accession>A0A895XSJ7</accession>
<dbReference type="RefSeq" id="WP_213172653.1">
    <property type="nucleotide sequence ID" value="NZ_CP070496.1"/>
</dbReference>
<reference evidence="1" key="1">
    <citation type="submission" date="2021-02" db="EMBL/GenBank/DDBJ databases">
        <title>Natronoglycomyces albus gen. nov., sp. nov, a haloalkaliphilic actinobacterium from a soda solonchak soil.</title>
        <authorList>
            <person name="Sorokin D.Y."/>
            <person name="Khijniak T.V."/>
            <person name="Zakharycheva A.P."/>
            <person name="Boueva O.V."/>
            <person name="Ariskina E.V."/>
            <person name="Hahnke R.L."/>
            <person name="Bunk B."/>
            <person name="Sproer C."/>
            <person name="Schumann P."/>
            <person name="Evtushenko L.I."/>
            <person name="Kublanov I.V."/>
        </authorList>
    </citation>
    <scope>NUCLEOTIDE SEQUENCE</scope>
    <source>
        <strain evidence="1">DSM 106290</strain>
    </source>
</reference>